<dbReference type="Pfam" id="PF05016">
    <property type="entry name" value="ParE_toxin"/>
    <property type="match status" value="1"/>
</dbReference>
<dbReference type="EMBL" id="CAADFE010000074">
    <property type="protein sequence ID" value="VFJ75387.1"/>
    <property type="molecule type" value="Genomic_DNA"/>
</dbReference>
<dbReference type="AlphaFoldDB" id="A0A450TZB5"/>
<protein>
    <submittedName>
        <fullName evidence="2">mRNA interferase RelE/StbE</fullName>
    </submittedName>
</protein>
<name>A0A450TZB5_9GAMM</name>
<sequence length="105" mass="11978">MTILSRQPPGYDAYGVNVGSHVLMQVELKPKAVRDPRALPKAEAVRITDKPKRLEAGLTGDIKRLANFTPEFRLRVGSYRALFELEGDVAIVYRIMHRQRVYAKR</sequence>
<keyword evidence="1" id="KW-1277">Toxin-antitoxin system</keyword>
<evidence type="ECO:0000313" key="2">
    <source>
        <dbReference type="EMBL" id="VFJ75387.1"/>
    </source>
</evidence>
<proteinExistence type="predicted"/>
<accession>A0A450TZB5</accession>
<gene>
    <name evidence="2" type="ORF">BECKFW1821C_GA0114237_10748</name>
</gene>
<dbReference type="Gene3D" id="3.30.2310.20">
    <property type="entry name" value="RelE-like"/>
    <property type="match status" value="1"/>
</dbReference>
<reference evidence="2" key="1">
    <citation type="submission" date="2019-02" db="EMBL/GenBank/DDBJ databases">
        <authorList>
            <person name="Gruber-Vodicka R. H."/>
            <person name="Seah K. B. B."/>
        </authorList>
    </citation>
    <scope>NUCLEOTIDE SEQUENCE</scope>
    <source>
        <strain evidence="2">BECK_BZ131</strain>
    </source>
</reference>
<dbReference type="InterPro" id="IPR007712">
    <property type="entry name" value="RelE/ParE_toxin"/>
</dbReference>
<dbReference type="SUPFAM" id="SSF143011">
    <property type="entry name" value="RelE-like"/>
    <property type="match status" value="1"/>
</dbReference>
<organism evidence="2">
    <name type="scientific">Candidatus Kentrum sp. FW</name>
    <dbReference type="NCBI Taxonomy" id="2126338"/>
    <lineage>
        <taxon>Bacteria</taxon>
        <taxon>Pseudomonadati</taxon>
        <taxon>Pseudomonadota</taxon>
        <taxon>Gammaproteobacteria</taxon>
        <taxon>Candidatus Kentrum</taxon>
    </lineage>
</organism>
<evidence type="ECO:0000256" key="1">
    <source>
        <dbReference type="ARBA" id="ARBA00022649"/>
    </source>
</evidence>
<dbReference type="InterPro" id="IPR035093">
    <property type="entry name" value="RelE/ParE_toxin_dom_sf"/>
</dbReference>